<name>A0ACD0NQM9_9BASI</name>
<dbReference type="EMBL" id="KZ820264">
    <property type="protein sequence ID" value="PWN48128.1"/>
    <property type="molecule type" value="Genomic_DNA"/>
</dbReference>
<keyword evidence="2" id="KW-1185">Reference proteome</keyword>
<gene>
    <name evidence="1" type="ORF">IE53DRAFT_389697</name>
</gene>
<protein>
    <submittedName>
        <fullName evidence="1">Uncharacterized protein</fullName>
    </submittedName>
</protein>
<sequence>MALSGKQPSFVVSRVPDTISMTPLARCPPFPNHPPSQDRATPFDQVDFSKPLTTLEGCDLQTGIRQNGMVILKKYNGKEKQRKSIRLHTHTPPPTSSLPPPLVCAKPLYLVGTDTKLVAKRKREEGLDFGGVGFAPPPPFLGSKPLLPFSFPPKLRPFSWVALRHVRCPNVDPLLSPLRLCPIRCQFFFRKR</sequence>
<evidence type="ECO:0000313" key="1">
    <source>
        <dbReference type="EMBL" id="PWN48128.1"/>
    </source>
</evidence>
<accession>A0ACD0NQM9</accession>
<proteinExistence type="predicted"/>
<dbReference type="Proteomes" id="UP000245626">
    <property type="component" value="Unassembled WGS sequence"/>
</dbReference>
<evidence type="ECO:0000313" key="2">
    <source>
        <dbReference type="Proteomes" id="UP000245626"/>
    </source>
</evidence>
<organism evidence="1 2">
    <name type="scientific">Violaceomyces palustris</name>
    <dbReference type="NCBI Taxonomy" id="1673888"/>
    <lineage>
        <taxon>Eukaryota</taxon>
        <taxon>Fungi</taxon>
        <taxon>Dikarya</taxon>
        <taxon>Basidiomycota</taxon>
        <taxon>Ustilaginomycotina</taxon>
        <taxon>Ustilaginomycetes</taxon>
        <taxon>Violaceomycetales</taxon>
        <taxon>Violaceomycetaceae</taxon>
        <taxon>Violaceomyces</taxon>
    </lineage>
</organism>
<reference evidence="1 2" key="1">
    <citation type="journal article" date="2018" name="Mol. Biol. Evol.">
        <title>Broad Genomic Sampling Reveals a Smut Pathogenic Ancestry of the Fungal Clade Ustilaginomycotina.</title>
        <authorList>
            <person name="Kijpornyongpan T."/>
            <person name="Mondo S.J."/>
            <person name="Barry K."/>
            <person name="Sandor L."/>
            <person name="Lee J."/>
            <person name="Lipzen A."/>
            <person name="Pangilinan J."/>
            <person name="LaButti K."/>
            <person name="Hainaut M."/>
            <person name="Henrissat B."/>
            <person name="Grigoriev I.V."/>
            <person name="Spatafora J.W."/>
            <person name="Aime M.C."/>
        </authorList>
    </citation>
    <scope>NUCLEOTIDE SEQUENCE [LARGE SCALE GENOMIC DNA]</scope>
    <source>
        <strain evidence="1 2">SA 807</strain>
    </source>
</reference>